<dbReference type="Pfam" id="PF13739">
    <property type="entry name" value="PdaC"/>
    <property type="match status" value="1"/>
</dbReference>
<proteinExistence type="predicted"/>
<organism evidence="3 4">
    <name type="scientific">Sphingomonas yantingensis</name>
    <dbReference type="NCBI Taxonomy" id="1241761"/>
    <lineage>
        <taxon>Bacteria</taxon>
        <taxon>Pseudomonadati</taxon>
        <taxon>Pseudomonadota</taxon>
        <taxon>Alphaproteobacteria</taxon>
        <taxon>Sphingomonadales</taxon>
        <taxon>Sphingomonadaceae</taxon>
        <taxon>Sphingomonas</taxon>
    </lineage>
</organism>
<dbReference type="AlphaFoldDB" id="A0A7W9AT16"/>
<dbReference type="Proteomes" id="UP000557739">
    <property type="component" value="Unassembled WGS sequence"/>
</dbReference>
<feature type="region of interest" description="Disordered" evidence="1">
    <location>
        <begin position="20"/>
        <end position="52"/>
    </location>
</feature>
<feature type="compositionally biased region" description="Low complexity" evidence="1">
    <location>
        <begin position="28"/>
        <end position="52"/>
    </location>
</feature>
<evidence type="ECO:0000313" key="4">
    <source>
        <dbReference type="Proteomes" id="UP000557739"/>
    </source>
</evidence>
<dbReference type="RefSeq" id="WP_184030671.1">
    <property type="nucleotide sequence ID" value="NZ_JACIJJ010000006.1"/>
</dbReference>
<feature type="domain" description="Deacetylase PdaC" evidence="2">
    <location>
        <begin position="56"/>
        <end position="144"/>
    </location>
</feature>
<evidence type="ECO:0000256" key="1">
    <source>
        <dbReference type="SAM" id="MobiDB-lite"/>
    </source>
</evidence>
<evidence type="ECO:0000313" key="3">
    <source>
        <dbReference type="EMBL" id="MBB5699937.1"/>
    </source>
</evidence>
<keyword evidence="4" id="KW-1185">Reference proteome</keyword>
<protein>
    <recommendedName>
        <fullName evidence="2">Deacetylase PdaC domain-containing protein</fullName>
    </recommendedName>
</protein>
<evidence type="ECO:0000259" key="2">
    <source>
        <dbReference type="Pfam" id="PF13739"/>
    </source>
</evidence>
<dbReference type="EMBL" id="JACIJJ010000006">
    <property type="protein sequence ID" value="MBB5699937.1"/>
    <property type="molecule type" value="Genomic_DNA"/>
</dbReference>
<dbReference type="InterPro" id="IPR025303">
    <property type="entry name" value="PdaC"/>
</dbReference>
<accession>A0A7W9AT16</accession>
<comment type="caution">
    <text evidence="3">The sequence shown here is derived from an EMBL/GenBank/DDBJ whole genome shotgun (WGS) entry which is preliminary data.</text>
</comment>
<name>A0A7W9AT16_9SPHN</name>
<sequence>MAILALGALLSGCGGVPEQPAAPENGVTAGAPASTTTPEPAPSPSSAAKPSKTAVKNDNYSFEFAYPAQAAAIPALAQWFEGHRAALIAELDKDTAAFRKEAADGDFEFRPYESTHEWQVVTDTPRFLSLSAETWVYTGGAHGSPGYDAIVWDKAAGQRLKPTDVFTSTDAIQRAIGAPFCAAIDKEREKRRGAPVVRSDDSFDACPKVADATLILGSTDRQTIDRIGLLVGPYVAGPYAEGTFEVTLPVTDALLAAVKPAYRDAFGTK</sequence>
<dbReference type="Gene3D" id="3.30.565.40">
    <property type="entry name" value="Fervidobacterium nodosum Rt17-B1 like"/>
    <property type="match status" value="1"/>
</dbReference>
<reference evidence="3 4" key="1">
    <citation type="submission" date="2020-08" db="EMBL/GenBank/DDBJ databases">
        <title>Genomic Encyclopedia of Type Strains, Phase IV (KMG-IV): sequencing the most valuable type-strain genomes for metagenomic binning, comparative biology and taxonomic classification.</title>
        <authorList>
            <person name="Goeker M."/>
        </authorList>
    </citation>
    <scope>NUCLEOTIDE SEQUENCE [LARGE SCALE GENOMIC DNA]</scope>
    <source>
        <strain evidence="3 4">DSM 27244</strain>
    </source>
</reference>
<gene>
    <name evidence="3" type="ORF">FHR19_003314</name>
</gene>